<dbReference type="PANTHER" id="PTHR43343:SF3">
    <property type="entry name" value="PROTEASE DO-LIKE 8, CHLOROPLASTIC"/>
    <property type="match status" value="1"/>
</dbReference>
<dbReference type="SMART" id="SM00228">
    <property type="entry name" value="PDZ"/>
    <property type="match status" value="2"/>
</dbReference>
<comment type="subcellular location">
    <subcellularLocation>
        <location evidence="1">Periplasm</location>
    </subcellularLocation>
</comment>
<feature type="signal peptide" evidence="9">
    <location>
        <begin position="1"/>
        <end position="33"/>
    </location>
</feature>
<dbReference type="CDD" id="cd10839">
    <property type="entry name" value="cpPDZ1_DegP-like"/>
    <property type="match status" value="1"/>
</dbReference>
<feature type="domain" description="PDZ" evidence="10">
    <location>
        <begin position="486"/>
        <end position="535"/>
    </location>
</feature>
<keyword evidence="4" id="KW-0677">Repeat</keyword>
<keyword evidence="7" id="KW-0720">Serine protease</keyword>
<reference evidence="11 12" key="1">
    <citation type="submission" date="2020-10" db="EMBL/GenBank/DDBJ databases">
        <title>Sequencing the genomes of 1000 actinobacteria strains.</title>
        <authorList>
            <person name="Klenk H.-P."/>
        </authorList>
    </citation>
    <scope>NUCLEOTIDE SEQUENCE [LARGE SCALE GENOMIC DNA]</scope>
    <source>
        <strain evidence="11 12">DSM 7307</strain>
    </source>
</reference>
<dbReference type="InterPro" id="IPR041489">
    <property type="entry name" value="PDZ_6"/>
</dbReference>
<comment type="caution">
    <text evidence="11">The sequence shown here is derived from an EMBL/GenBank/DDBJ whole genome shotgun (WGS) entry which is preliminary data.</text>
</comment>
<dbReference type="Gene3D" id="2.30.42.10">
    <property type="match status" value="2"/>
</dbReference>
<sequence length="580" mass="59861">MAPTTRSPFRRTLALLAGTALLANVGASGVAHAQTAPAPATPEQAAPAPQLAPTSPAAVAPAAPPVQMTAPGNGPASVADLAEGLLDAVVNISTSQNVKDDEGAGPAPRAPDGSPFQEFFNDFFNKQQGNRGPNHNVSSLGSGFVIDPSGYIVTNNHVIEGADDIEINFADGSKLKAKLIGTDTKTDLSVLKVEPKQPLKSVKFGDSSVMRIGDWVMAIGNPFGFGGSVTVGIISGRGRNINAGPYDNFIQTDAAINKGNSGGPLFNMKGEVIGINTAIISPSGGSIGIGFSVPSELASGVVDQLREYGETRRGWLGVRIQPVTDEVADSLGLDTAKGALVAGVIKGGPVDDGSIKAGDVILKFDGKVVSEMRDLPRVVAESPVGKEVDVVVMRDGKEQTVKVTLGRLEDSDQAAANDSSTDDGVINPDPGENNDMDEPDQGGDQGQAAPDGQEPHQQDQGQDQKSPDQKGQDQATPGQATPKHVLGLSLSLLSPETRKAFGIAESVDGVVVTEVAPGSAAAEKGLKPGDVIVEVAQEFMKSPDAVATKVQTLKQEGRRNAQMMVAAANGDLRFVAVPME</sequence>
<name>A0ABR9ITS0_RHIVS</name>
<keyword evidence="5" id="KW-0574">Periplasm</keyword>
<dbReference type="PANTHER" id="PTHR43343">
    <property type="entry name" value="PEPTIDASE S12"/>
    <property type="match status" value="1"/>
</dbReference>
<dbReference type="EC" id="3.4.21.107" evidence="11"/>
<evidence type="ECO:0000256" key="4">
    <source>
        <dbReference type="ARBA" id="ARBA00022737"/>
    </source>
</evidence>
<feature type="compositionally biased region" description="Acidic residues" evidence="8">
    <location>
        <begin position="432"/>
        <end position="441"/>
    </location>
</feature>
<accession>A0ABR9ITS0</accession>
<feature type="region of interest" description="Disordered" evidence="8">
    <location>
        <begin position="96"/>
        <end position="119"/>
    </location>
</feature>
<dbReference type="SUPFAM" id="SSF50156">
    <property type="entry name" value="PDZ domain-like"/>
    <property type="match status" value="2"/>
</dbReference>
<evidence type="ECO:0000259" key="10">
    <source>
        <dbReference type="PROSITE" id="PS50106"/>
    </source>
</evidence>
<dbReference type="Pfam" id="PF13365">
    <property type="entry name" value="Trypsin_2"/>
    <property type="match status" value="1"/>
</dbReference>
<dbReference type="GO" id="GO:0008233">
    <property type="term" value="F:peptidase activity"/>
    <property type="evidence" value="ECO:0007669"/>
    <property type="project" value="UniProtKB-KW"/>
</dbReference>
<keyword evidence="6 11" id="KW-0378">Hydrolase</keyword>
<evidence type="ECO:0000256" key="7">
    <source>
        <dbReference type="ARBA" id="ARBA00022825"/>
    </source>
</evidence>
<dbReference type="SUPFAM" id="SSF50494">
    <property type="entry name" value="Trypsin-like serine proteases"/>
    <property type="match status" value="1"/>
</dbReference>
<evidence type="ECO:0000256" key="9">
    <source>
        <dbReference type="SAM" id="SignalP"/>
    </source>
</evidence>
<dbReference type="PRINTS" id="PR00834">
    <property type="entry name" value="PROTEASES2C"/>
</dbReference>
<dbReference type="PROSITE" id="PS50106">
    <property type="entry name" value="PDZ"/>
    <property type="match status" value="2"/>
</dbReference>
<evidence type="ECO:0000256" key="2">
    <source>
        <dbReference type="ARBA" id="ARBA00022670"/>
    </source>
</evidence>
<gene>
    <name evidence="11" type="ORF">H4W29_003393</name>
</gene>
<dbReference type="NCBIfam" id="TIGR02037">
    <property type="entry name" value="degP_htrA_DO"/>
    <property type="match status" value="1"/>
</dbReference>
<feature type="domain" description="PDZ" evidence="10">
    <location>
        <begin position="305"/>
        <end position="396"/>
    </location>
</feature>
<keyword evidence="3 9" id="KW-0732">Signal</keyword>
<dbReference type="Pfam" id="PF17820">
    <property type="entry name" value="PDZ_6"/>
    <property type="match status" value="1"/>
</dbReference>
<organism evidence="11 12">
    <name type="scientific">Rhizobium viscosum</name>
    <name type="common">Arthrobacter viscosus</name>
    <dbReference type="NCBI Taxonomy" id="1673"/>
    <lineage>
        <taxon>Bacteria</taxon>
        <taxon>Pseudomonadati</taxon>
        <taxon>Pseudomonadota</taxon>
        <taxon>Alphaproteobacteria</taxon>
        <taxon>Hyphomicrobiales</taxon>
        <taxon>Rhizobiaceae</taxon>
        <taxon>Rhizobium/Agrobacterium group</taxon>
        <taxon>Rhizobium</taxon>
    </lineage>
</organism>
<dbReference type="InterPro" id="IPR051201">
    <property type="entry name" value="Chloro_Bact_Ser_Proteases"/>
</dbReference>
<dbReference type="GO" id="GO:0006508">
    <property type="term" value="P:proteolysis"/>
    <property type="evidence" value="ECO:0007669"/>
    <property type="project" value="UniProtKB-KW"/>
</dbReference>
<feature type="chain" id="PRO_5047328175" evidence="9">
    <location>
        <begin position="34"/>
        <end position="580"/>
    </location>
</feature>
<keyword evidence="12" id="KW-1185">Reference proteome</keyword>
<dbReference type="InterPro" id="IPR011782">
    <property type="entry name" value="Pept_S1C_Do"/>
</dbReference>
<dbReference type="Gene3D" id="2.40.10.120">
    <property type="match status" value="1"/>
</dbReference>
<dbReference type="InterPro" id="IPR001478">
    <property type="entry name" value="PDZ"/>
</dbReference>
<keyword evidence="2 11" id="KW-0645">Protease</keyword>
<evidence type="ECO:0000256" key="1">
    <source>
        <dbReference type="ARBA" id="ARBA00004418"/>
    </source>
</evidence>
<dbReference type="InterPro" id="IPR001940">
    <property type="entry name" value="Peptidase_S1C"/>
</dbReference>
<dbReference type="InterPro" id="IPR036034">
    <property type="entry name" value="PDZ_sf"/>
</dbReference>
<dbReference type="RefSeq" id="WP_192729949.1">
    <property type="nucleotide sequence ID" value="NZ_BAAAVL010000017.1"/>
</dbReference>
<evidence type="ECO:0000313" key="11">
    <source>
        <dbReference type="EMBL" id="MBE1506212.1"/>
    </source>
</evidence>
<evidence type="ECO:0000313" key="12">
    <source>
        <dbReference type="Proteomes" id="UP000620262"/>
    </source>
</evidence>
<evidence type="ECO:0000256" key="6">
    <source>
        <dbReference type="ARBA" id="ARBA00022801"/>
    </source>
</evidence>
<feature type="compositionally biased region" description="Low complexity" evidence="8">
    <location>
        <begin position="34"/>
        <end position="71"/>
    </location>
</feature>
<feature type="region of interest" description="Disordered" evidence="8">
    <location>
        <begin position="403"/>
        <end position="482"/>
    </location>
</feature>
<dbReference type="Proteomes" id="UP000620262">
    <property type="component" value="Unassembled WGS sequence"/>
</dbReference>
<evidence type="ECO:0000256" key="8">
    <source>
        <dbReference type="SAM" id="MobiDB-lite"/>
    </source>
</evidence>
<evidence type="ECO:0000256" key="3">
    <source>
        <dbReference type="ARBA" id="ARBA00022729"/>
    </source>
</evidence>
<dbReference type="EMBL" id="JADBEC010000001">
    <property type="protein sequence ID" value="MBE1506212.1"/>
    <property type="molecule type" value="Genomic_DNA"/>
</dbReference>
<dbReference type="InterPro" id="IPR009003">
    <property type="entry name" value="Peptidase_S1_PA"/>
</dbReference>
<protein>
    <submittedName>
        <fullName evidence="11">Serine protease Do</fullName>
        <ecNumber evidence="11">3.4.21.107</ecNumber>
    </submittedName>
</protein>
<proteinExistence type="predicted"/>
<feature type="region of interest" description="Disordered" evidence="8">
    <location>
        <begin position="34"/>
        <end position="75"/>
    </location>
</feature>
<dbReference type="Pfam" id="PF13180">
    <property type="entry name" value="PDZ_2"/>
    <property type="match status" value="1"/>
</dbReference>
<evidence type="ECO:0000256" key="5">
    <source>
        <dbReference type="ARBA" id="ARBA00022764"/>
    </source>
</evidence>